<gene>
    <name evidence="3" type="ORF">WG66_5493</name>
</gene>
<feature type="compositionally biased region" description="Acidic residues" evidence="1">
    <location>
        <begin position="615"/>
        <end position="626"/>
    </location>
</feature>
<dbReference type="Proteomes" id="UP000054988">
    <property type="component" value="Unassembled WGS sequence"/>
</dbReference>
<feature type="transmembrane region" description="Helical" evidence="2">
    <location>
        <begin position="216"/>
        <end position="243"/>
    </location>
</feature>
<feature type="transmembrane region" description="Helical" evidence="2">
    <location>
        <begin position="281"/>
        <end position="299"/>
    </location>
</feature>
<feature type="transmembrane region" description="Helical" evidence="2">
    <location>
        <begin position="319"/>
        <end position="343"/>
    </location>
</feature>
<comment type="caution">
    <text evidence="3">The sequence shown here is derived from an EMBL/GenBank/DDBJ whole genome shotgun (WGS) entry which is preliminary data.</text>
</comment>
<feature type="transmembrane region" description="Helical" evidence="2">
    <location>
        <begin position="83"/>
        <end position="103"/>
    </location>
</feature>
<protein>
    <submittedName>
        <fullName evidence="3">Uncharacterized protein</fullName>
    </submittedName>
</protein>
<keyword evidence="2" id="KW-0812">Transmembrane</keyword>
<proteinExistence type="predicted"/>
<feature type="transmembrane region" description="Helical" evidence="2">
    <location>
        <begin position="51"/>
        <end position="71"/>
    </location>
</feature>
<feature type="region of interest" description="Disordered" evidence="1">
    <location>
        <begin position="596"/>
        <end position="626"/>
    </location>
</feature>
<keyword evidence="2" id="KW-1133">Transmembrane helix</keyword>
<name>A0A0W0G039_MONRR</name>
<evidence type="ECO:0000313" key="3">
    <source>
        <dbReference type="EMBL" id="KTB41930.1"/>
    </source>
</evidence>
<evidence type="ECO:0000256" key="1">
    <source>
        <dbReference type="SAM" id="MobiDB-lite"/>
    </source>
</evidence>
<dbReference type="AlphaFoldDB" id="A0A0W0G039"/>
<feature type="transmembrane region" description="Helical" evidence="2">
    <location>
        <begin position="152"/>
        <end position="174"/>
    </location>
</feature>
<reference evidence="3 4" key="1">
    <citation type="submission" date="2015-12" db="EMBL/GenBank/DDBJ databases">
        <title>Draft genome sequence of Moniliophthora roreri, the causal agent of frosty pod rot of cacao.</title>
        <authorList>
            <person name="Aime M.C."/>
            <person name="Diaz-Valderrama J.R."/>
            <person name="Kijpornyongpan T."/>
            <person name="Phillips-Mora W."/>
        </authorList>
    </citation>
    <scope>NUCLEOTIDE SEQUENCE [LARGE SCALE GENOMIC DNA]</scope>
    <source>
        <strain evidence="3 4">MCA 2952</strain>
    </source>
</reference>
<feature type="compositionally biased region" description="Basic and acidic residues" evidence="1">
    <location>
        <begin position="596"/>
        <end position="614"/>
    </location>
</feature>
<evidence type="ECO:0000313" key="4">
    <source>
        <dbReference type="Proteomes" id="UP000054988"/>
    </source>
</evidence>
<evidence type="ECO:0000256" key="2">
    <source>
        <dbReference type="SAM" id="Phobius"/>
    </source>
</evidence>
<feature type="transmembrane region" description="Helical" evidence="2">
    <location>
        <begin position="21"/>
        <end position="39"/>
    </location>
</feature>
<sequence length="626" mass="70996">MSTPGVCIAANPDVSGIGVRVAVYAQTFLSYAPAFLFTYDGKLDLEEEQALLKIYTPLLISSMALLITTGIQQVTIGLGNHHILLVLNLMWMMNASALVLCVVPTLEWLSRPQVLPVVHQKLARRWKMLSWFPSRSQERHLLFWWPRRHRQLLGVVFVSVHLMGMSVLGLWHWIRLNIRGLNSNLDPSECFDKITTTYLFMRFPITDDRIRVLSLVFYSFMAIPILNIEFAVMLVNGISWLIVSPGRRILNRVLPQTLRLLYTWFLLTAYGRDWPWLEPRLKCIVAVLLPLFIAVHTVIDTELTINRNTALVGNDEKQWTFGQVLALLLVILPLIQAISMFLTGTPIGKKIWRWSSNVRHGRKRVNVRWWMSGILLPSQPWSEIYKQVDEALHMSRTACADLRREIDQLDGLTLPCVAASAVFSIGSLLFIADQTLKITNETFTFPGHPPLVHPTISRPIFAGSPTDHLNAPKPEPPDFRATSEARVSLALKRLKRAITDARDNISIAQSVRFPDITEQSRYNAVVTHLKHLLAILDIALTTARSLSMSGACLLREEVNNWGHDVDYLYHICHFDYREAVGQISANMVYDLGGIPKDKENETVHSDVSSERELESDLGENFDGAED</sequence>
<feature type="transmembrane region" description="Helical" evidence="2">
    <location>
        <begin position="412"/>
        <end position="432"/>
    </location>
</feature>
<organism evidence="3 4">
    <name type="scientific">Moniliophthora roreri</name>
    <name type="common">Frosty pod rot fungus</name>
    <name type="synonym">Monilia roreri</name>
    <dbReference type="NCBI Taxonomy" id="221103"/>
    <lineage>
        <taxon>Eukaryota</taxon>
        <taxon>Fungi</taxon>
        <taxon>Dikarya</taxon>
        <taxon>Basidiomycota</taxon>
        <taxon>Agaricomycotina</taxon>
        <taxon>Agaricomycetes</taxon>
        <taxon>Agaricomycetidae</taxon>
        <taxon>Agaricales</taxon>
        <taxon>Marasmiineae</taxon>
        <taxon>Marasmiaceae</taxon>
        <taxon>Moniliophthora</taxon>
    </lineage>
</organism>
<accession>A0A0W0G039</accession>
<dbReference type="EMBL" id="LATX01001412">
    <property type="protein sequence ID" value="KTB41930.1"/>
    <property type="molecule type" value="Genomic_DNA"/>
</dbReference>
<keyword evidence="2" id="KW-0472">Membrane</keyword>